<dbReference type="InterPro" id="IPR023808">
    <property type="entry name" value="Nitrile_Hydratase_acc_put"/>
</dbReference>
<dbReference type="Gene3D" id="1.10.472.20">
    <property type="entry name" value="Nitrile hydratase, beta subunit"/>
    <property type="match status" value="1"/>
</dbReference>
<evidence type="ECO:0000259" key="1">
    <source>
        <dbReference type="Pfam" id="PF21006"/>
    </source>
</evidence>
<dbReference type="RefSeq" id="WP_143126048.1">
    <property type="nucleotide sequence ID" value="NZ_VJMG01000043.1"/>
</dbReference>
<dbReference type="SUPFAM" id="SSF50090">
    <property type="entry name" value="Electron transport accessory proteins"/>
    <property type="match status" value="1"/>
</dbReference>
<sequence>MSRCDVASALVSSPGLPRSREGDPVFAEPWQAQAFALTVHLHERGLFTWTEWAQHLAHEVHRDGRAADASDYFDAWVAALTHLLIDKGVAEEGMVLALQQSWQRAAEATPHGEPIVLENDPQRCSTHQGV</sequence>
<dbReference type="InterPro" id="IPR049054">
    <property type="entry name" value="CN_hydtase_beta-like_N"/>
</dbReference>
<feature type="domain" description="Nitrile hydratase beta subunit-like N-terminal" evidence="1">
    <location>
        <begin position="22"/>
        <end position="102"/>
    </location>
</feature>
<name>A0A549T6E8_9HYPH</name>
<organism evidence="2 3">
    <name type="scientific">Rhizobium straminoryzae</name>
    <dbReference type="NCBI Taxonomy" id="1387186"/>
    <lineage>
        <taxon>Bacteria</taxon>
        <taxon>Pseudomonadati</taxon>
        <taxon>Pseudomonadota</taxon>
        <taxon>Alphaproteobacteria</taxon>
        <taxon>Hyphomicrobiales</taxon>
        <taxon>Rhizobiaceae</taxon>
        <taxon>Rhizobium/Agrobacterium group</taxon>
        <taxon>Rhizobium</taxon>
    </lineage>
</organism>
<dbReference type="Pfam" id="PF21006">
    <property type="entry name" value="NHase_beta_N"/>
    <property type="match status" value="1"/>
</dbReference>
<proteinExistence type="predicted"/>
<comment type="caution">
    <text evidence="2">The sequence shown here is derived from an EMBL/GenBank/DDBJ whole genome shotgun (WGS) entry which is preliminary data.</text>
</comment>
<protein>
    <submittedName>
        <fullName evidence="2">Nitrile hydratase accessory protein</fullName>
    </submittedName>
</protein>
<gene>
    <name evidence="2" type="ORF">FNA46_15140</name>
</gene>
<dbReference type="AlphaFoldDB" id="A0A549T6E8"/>
<dbReference type="EMBL" id="VJMG01000043">
    <property type="protein sequence ID" value="TRL37441.1"/>
    <property type="molecule type" value="Genomic_DNA"/>
</dbReference>
<accession>A0A549T6E8</accession>
<evidence type="ECO:0000313" key="2">
    <source>
        <dbReference type="EMBL" id="TRL37441.1"/>
    </source>
</evidence>
<evidence type="ECO:0000313" key="3">
    <source>
        <dbReference type="Proteomes" id="UP000316801"/>
    </source>
</evidence>
<keyword evidence="3" id="KW-1185">Reference proteome</keyword>
<dbReference type="Proteomes" id="UP000316801">
    <property type="component" value="Unassembled WGS sequence"/>
</dbReference>
<dbReference type="InterPro" id="IPR008990">
    <property type="entry name" value="Elect_transpt_acc-like_dom_sf"/>
</dbReference>
<reference evidence="2 3" key="1">
    <citation type="submission" date="2019-07" db="EMBL/GenBank/DDBJ databases">
        <title>Ln-dependent methylotrophs.</title>
        <authorList>
            <person name="Tani A."/>
        </authorList>
    </citation>
    <scope>NUCLEOTIDE SEQUENCE [LARGE SCALE GENOMIC DNA]</scope>
    <source>
        <strain evidence="2 3">SM12</strain>
    </source>
</reference>
<dbReference type="NCBIfam" id="TIGR03889">
    <property type="entry name" value="nitrile_acc"/>
    <property type="match status" value="1"/>
</dbReference>
<dbReference type="InterPro" id="IPR042262">
    <property type="entry name" value="CN_hydtase_beta_C"/>
</dbReference>